<evidence type="ECO:0000259" key="8">
    <source>
        <dbReference type="PROSITE" id="PS51096"/>
    </source>
</evidence>
<dbReference type="PANTHER" id="PTHR33799">
    <property type="entry name" value="PTS PERMEASE-RELATED-RELATED"/>
    <property type="match status" value="1"/>
</dbReference>
<evidence type="ECO:0000256" key="2">
    <source>
        <dbReference type="ARBA" id="ARBA00022448"/>
    </source>
</evidence>
<comment type="subcellular location">
    <subcellularLocation>
        <location evidence="1">Cytoplasm</location>
    </subcellularLocation>
</comment>
<dbReference type="InterPro" id="IPR051471">
    <property type="entry name" value="Bacterial_PTS_sugar_comp"/>
</dbReference>
<keyword evidence="5" id="KW-0808">Transferase</keyword>
<protein>
    <submittedName>
        <fullName evidence="9">PTS system N-acetylgalactosamine-specific IIA component</fullName>
    </submittedName>
</protein>
<reference evidence="9 10" key="1">
    <citation type="submission" date="2023-07" db="EMBL/GenBank/DDBJ databases">
        <title>Genomic Encyclopedia of Type Strains, Phase IV (KMG-IV): sequencing the most valuable type-strain genomes for metagenomic binning, comparative biology and taxonomic classification.</title>
        <authorList>
            <person name="Goeker M."/>
        </authorList>
    </citation>
    <scope>NUCLEOTIDE SEQUENCE [LARGE SCALE GENOMIC DNA]</scope>
    <source>
        <strain evidence="9 10">DSM 16784</strain>
    </source>
</reference>
<evidence type="ECO:0000313" key="9">
    <source>
        <dbReference type="EMBL" id="MDQ0361185.1"/>
    </source>
</evidence>
<dbReference type="PANTHER" id="PTHR33799:SF1">
    <property type="entry name" value="PTS SYSTEM MANNOSE-SPECIFIC EIIAB COMPONENT-RELATED"/>
    <property type="match status" value="1"/>
</dbReference>
<gene>
    <name evidence="9" type="ORF">J2S15_001932</name>
</gene>
<accession>A0ABU0E2Y5</accession>
<evidence type="ECO:0000256" key="5">
    <source>
        <dbReference type="ARBA" id="ARBA00022679"/>
    </source>
</evidence>
<proteinExistence type="predicted"/>
<dbReference type="SUPFAM" id="SSF53062">
    <property type="entry name" value="PTS system fructose IIA component-like"/>
    <property type="match status" value="1"/>
</dbReference>
<evidence type="ECO:0000256" key="7">
    <source>
        <dbReference type="ARBA" id="ARBA00022777"/>
    </source>
</evidence>
<evidence type="ECO:0000256" key="6">
    <source>
        <dbReference type="ARBA" id="ARBA00022683"/>
    </source>
</evidence>
<keyword evidence="4" id="KW-0762">Sugar transport</keyword>
<dbReference type="Gene3D" id="3.40.50.510">
    <property type="entry name" value="Phosphotransferase system, mannose-type IIA component"/>
    <property type="match status" value="1"/>
</dbReference>
<name>A0ABU0E2Y5_9FIRM</name>
<keyword evidence="7" id="KW-0418">Kinase</keyword>
<dbReference type="CDD" id="cd00006">
    <property type="entry name" value="PTS_IIA_man"/>
    <property type="match status" value="1"/>
</dbReference>
<dbReference type="PROSITE" id="PS51096">
    <property type="entry name" value="PTS_EIIA_TYPE_4"/>
    <property type="match status" value="1"/>
</dbReference>
<dbReference type="InterPro" id="IPR004701">
    <property type="entry name" value="PTS_EIIA_man-typ"/>
</dbReference>
<dbReference type="InterPro" id="IPR036662">
    <property type="entry name" value="PTS_EIIA_man-typ_sf"/>
</dbReference>
<organism evidence="9 10">
    <name type="scientific">Breznakia pachnodae</name>
    <dbReference type="NCBI Taxonomy" id="265178"/>
    <lineage>
        <taxon>Bacteria</taxon>
        <taxon>Bacillati</taxon>
        <taxon>Bacillota</taxon>
        <taxon>Erysipelotrichia</taxon>
        <taxon>Erysipelotrichales</taxon>
        <taxon>Erysipelotrichaceae</taxon>
        <taxon>Breznakia</taxon>
    </lineage>
</organism>
<dbReference type="Proteomes" id="UP001230220">
    <property type="component" value="Unassembled WGS sequence"/>
</dbReference>
<dbReference type="InterPro" id="IPR033887">
    <property type="entry name" value="PTS_IIA_man"/>
</dbReference>
<dbReference type="NCBIfam" id="NF040761">
    <property type="entry name" value="AgaF"/>
    <property type="match status" value="1"/>
</dbReference>
<keyword evidence="6" id="KW-0598">Phosphotransferase system</keyword>
<dbReference type="Pfam" id="PF03610">
    <property type="entry name" value="EIIA-man"/>
    <property type="match status" value="1"/>
</dbReference>
<feature type="domain" description="PTS EIIA type-4" evidence="8">
    <location>
        <begin position="1"/>
        <end position="125"/>
    </location>
</feature>
<keyword evidence="10" id="KW-1185">Reference proteome</keyword>
<dbReference type="EMBL" id="JAUSUR010000003">
    <property type="protein sequence ID" value="MDQ0361185.1"/>
    <property type="molecule type" value="Genomic_DNA"/>
</dbReference>
<evidence type="ECO:0000256" key="1">
    <source>
        <dbReference type="ARBA" id="ARBA00004496"/>
    </source>
</evidence>
<sequence length="143" mass="15508">MIGIVVTGHGNFGSGLTSSVNLIAGNPANYEYVDFIESYSTDDLDRELRKAFDKLSDCEGIIVMSDLPGGSPFKTAVMVGQEYDNIHVIGGTNLPMIVEITMARTMIEDVDALVDMALTTGKDQIVKFEIKKPTQVDEESDGI</sequence>
<dbReference type="RefSeq" id="WP_307407699.1">
    <property type="nucleotide sequence ID" value="NZ_JAUSUR010000003.1"/>
</dbReference>
<comment type="caution">
    <text evidence="9">The sequence shown here is derived from an EMBL/GenBank/DDBJ whole genome shotgun (WGS) entry which is preliminary data.</text>
</comment>
<keyword evidence="2" id="KW-0813">Transport</keyword>
<keyword evidence="3" id="KW-0963">Cytoplasm</keyword>
<evidence type="ECO:0000256" key="3">
    <source>
        <dbReference type="ARBA" id="ARBA00022490"/>
    </source>
</evidence>
<evidence type="ECO:0000256" key="4">
    <source>
        <dbReference type="ARBA" id="ARBA00022597"/>
    </source>
</evidence>
<evidence type="ECO:0000313" key="10">
    <source>
        <dbReference type="Proteomes" id="UP001230220"/>
    </source>
</evidence>